<dbReference type="Pfam" id="PF01145">
    <property type="entry name" value="Band_7"/>
    <property type="match status" value="1"/>
</dbReference>
<dbReference type="SUPFAM" id="SSF117892">
    <property type="entry name" value="Band 7/SPFH domain"/>
    <property type="match status" value="1"/>
</dbReference>
<organism evidence="2 3">
    <name type="scientific">Emiliania huxleyi (strain CCMP1516)</name>
    <dbReference type="NCBI Taxonomy" id="280463"/>
    <lineage>
        <taxon>Eukaryota</taxon>
        <taxon>Haptista</taxon>
        <taxon>Haptophyta</taxon>
        <taxon>Prymnesiophyceae</taxon>
        <taxon>Isochrysidales</taxon>
        <taxon>Noelaerhabdaceae</taxon>
        <taxon>Emiliania</taxon>
    </lineage>
</organism>
<dbReference type="eggNOG" id="ENOG502S3MB">
    <property type="taxonomic scope" value="Eukaryota"/>
</dbReference>
<dbReference type="HOGENOM" id="CLU_077553_0_0_1"/>
<evidence type="ECO:0000313" key="3">
    <source>
        <dbReference type="Proteomes" id="UP000013827"/>
    </source>
</evidence>
<dbReference type="InterPro" id="IPR036013">
    <property type="entry name" value="Band_7/SPFH_dom_sf"/>
</dbReference>
<feature type="domain" description="Band 7" evidence="1">
    <location>
        <begin position="54"/>
        <end position="199"/>
    </location>
</feature>
<protein>
    <recommendedName>
        <fullName evidence="1">Band 7 domain-containing protein</fullName>
    </recommendedName>
</protein>
<dbReference type="EnsemblProtists" id="EOD34655">
    <property type="protein sequence ID" value="EOD34655"/>
    <property type="gene ID" value="EMIHUDRAFT_455548"/>
</dbReference>
<dbReference type="GeneID" id="17279950"/>
<dbReference type="AlphaFoldDB" id="A0A0D3KFX0"/>
<name>A0A0D3KFX0_EMIH1</name>
<keyword evidence="3" id="KW-1185">Reference proteome</keyword>
<sequence>MVSTTASLALSCLAFVVAPAVILFALSFATLHTVEYGLDFNAITMTLDSKTWDQAGLKFLGFGHTFIKFPRVIQTIEFTPSRRGLLHTRTADGLPLTLGLSFQFRYLPARLYQLYLDYQGEEELVYVNNARAVISNTACNFSAYTFFNDKQGIAAAMQKELNRKFGDSLGAYVEALQISNVELPDVFQEAIVTSISTKQNITRSQRYLENMQVTFAQRVMVAEQELTQTVAIANGTAKSRLEAAAASATITAQTVSAEMVAFLNLSQALGMTPSQTLDYLWWDELEAGKDTAKDFLVGINPAAFVNQK</sequence>
<evidence type="ECO:0000259" key="1">
    <source>
        <dbReference type="Pfam" id="PF01145"/>
    </source>
</evidence>
<evidence type="ECO:0000313" key="2">
    <source>
        <dbReference type="EnsemblProtists" id="EOD34655"/>
    </source>
</evidence>
<accession>A0A0D3KFX0</accession>
<dbReference type="InterPro" id="IPR001107">
    <property type="entry name" value="Band_7"/>
</dbReference>
<dbReference type="RefSeq" id="XP_005787084.1">
    <property type="nucleotide sequence ID" value="XM_005787027.1"/>
</dbReference>
<reference evidence="3" key="1">
    <citation type="journal article" date="2013" name="Nature">
        <title>Pan genome of the phytoplankton Emiliania underpins its global distribution.</title>
        <authorList>
            <person name="Read B.A."/>
            <person name="Kegel J."/>
            <person name="Klute M.J."/>
            <person name="Kuo A."/>
            <person name="Lefebvre S.C."/>
            <person name="Maumus F."/>
            <person name="Mayer C."/>
            <person name="Miller J."/>
            <person name="Monier A."/>
            <person name="Salamov A."/>
            <person name="Young J."/>
            <person name="Aguilar M."/>
            <person name="Claverie J.M."/>
            <person name="Frickenhaus S."/>
            <person name="Gonzalez K."/>
            <person name="Herman E.K."/>
            <person name="Lin Y.C."/>
            <person name="Napier J."/>
            <person name="Ogata H."/>
            <person name="Sarno A.F."/>
            <person name="Shmutz J."/>
            <person name="Schroeder D."/>
            <person name="de Vargas C."/>
            <person name="Verret F."/>
            <person name="von Dassow P."/>
            <person name="Valentin K."/>
            <person name="Van de Peer Y."/>
            <person name="Wheeler G."/>
            <person name="Dacks J.B."/>
            <person name="Delwiche C.F."/>
            <person name="Dyhrman S.T."/>
            <person name="Glockner G."/>
            <person name="John U."/>
            <person name="Richards T."/>
            <person name="Worden A.Z."/>
            <person name="Zhang X."/>
            <person name="Grigoriev I.V."/>
            <person name="Allen A.E."/>
            <person name="Bidle K."/>
            <person name="Borodovsky M."/>
            <person name="Bowler C."/>
            <person name="Brownlee C."/>
            <person name="Cock J.M."/>
            <person name="Elias M."/>
            <person name="Gladyshev V.N."/>
            <person name="Groth M."/>
            <person name="Guda C."/>
            <person name="Hadaegh A."/>
            <person name="Iglesias-Rodriguez M.D."/>
            <person name="Jenkins J."/>
            <person name="Jones B.M."/>
            <person name="Lawson T."/>
            <person name="Leese F."/>
            <person name="Lindquist E."/>
            <person name="Lobanov A."/>
            <person name="Lomsadze A."/>
            <person name="Malik S.B."/>
            <person name="Marsh M.E."/>
            <person name="Mackinder L."/>
            <person name="Mock T."/>
            <person name="Mueller-Roeber B."/>
            <person name="Pagarete A."/>
            <person name="Parker M."/>
            <person name="Probert I."/>
            <person name="Quesneville H."/>
            <person name="Raines C."/>
            <person name="Rensing S.A."/>
            <person name="Riano-Pachon D.M."/>
            <person name="Richier S."/>
            <person name="Rokitta S."/>
            <person name="Shiraiwa Y."/>
            <person name="Soanes D.M."/>
            <person name="van der Giezen M."/>
            <person name="Wahlund T.M."/>
            <person name="Williams B."/>
            <person name="Wilson W."/>
            <person name="Wolfe G."/>
            <person name="Wurch L.L."/>
        </authorList>
    </citation>
    <scope>NUCLEOTIDE SEQUENCE</scope>
</reference>
<dbReference type="PaxDb" id="2903-EOD34655"/>
<proteinExistence type="predicted"/>
<dbReference type="Proteomes" id="UP000013827">
    <property type="component" value="Unassembled WGS sequence"/>
</dbReference>
<dbReference type="Gene3D" id="3.30.479.30">
    <property type="entry name" value="Band 7 domain"/>
    <property type="match status" value="1"/>
</dbReference>
<reference evidence="2" key="2">
    <citation type="submission" date="2024-10" db="UniProtKB">
        <authorList>
            <consortium name="EnsemblProtists"/>
        </authorList>
    </citation>
    <scope>IDENTIFICATION</scope>
</reference>
<dbReference type="OMA" id="SDEMAVM"/>
<dbReference type="STRING" id="2903.R1F6R8"/>
<dbReference type="KEGG" id="ehx:EMIHUDRAFT_455548"/>